<evidence type="ECO:0000256" key="1">
    <source>
        <dbReference type="ARBA" id="ARBA00005254"/>
    </source>
</evidence>
<dbReference type="Gene3D" id="1.10.12.10">
    <property type="entry name" value="Lyase 2-enoyl-coa Hydratase, Chain A, domain 2"/>
    <property type="match status" value="1"/>
</dbReference>
<evidence type="ECO:0000256" key="3">
    <source>
        <dbReference type="RuleBase" id="RU003707"/>
    </source>
</evidence>
<dbReference type="Proteomes" id="UP000194137">
    <property type="component" value="Chromosome"/>
</dbReference>
<dbReference type="SUPFAM" id="SSF52096">
    <property type="entry name" value="ClpP/crotonase"/>
    <property type="match status" value="1"/>
</dbReference>
<dbReference type="GO" id="GO:0006635">
    <property type="term" value="P:fatty acid beta-oxidation"/>
    <property type="evidence" value="ECO:0007669"/>
    <property type="project" value="TreeGrafter"/>
</dbReference>
<comment type="similarity">
    <text evidence="1 3">Belongs to the enoyl-CoA hydratase/isomerase family.</text>
</comment>
<protein>
    <submittedName>
        <fullName evidence="4">Enoyl-CoA hydratase</fullName>
    </submittedName>
</protein>
<dbReference type="RefSeq" id="WP_086088178.1">
    <property type="nucleotide sequence ID" value="NZ_CP021112.1"/>
</dbReference>
<accession>A0A1W6ZSQ9</accession>
<dbReference type="AlphaFoldDB" id="A0A1W6ZSQ9"/>
<dbReference type="InterPro" id="IPR014748">
    <property type="entry name" value="Enoyl-CoA_hydra_C"/>
</dbReference>
<dbReference type="CDD" id="cd06558">
    <property type="entry name" value="crotonase-like"/>
    <property type="match status" value="1"/>
</dbReference>
<dbReference type="PROSITE" id="PS00166">
    <property type="entry name" value="ENOYL_COA_HYDRATASE"/>
    <property type="match status" value="1"/>
</dbReference>
<keyword evidence="2" id="KW-0456">Lyase</keyword>
<dbReference type="PANTHER" id="PTHR11941:SF54">
    <property type="entry name" value="ENOYL-COA HYDRATASE, MITOCHONDRIAL"/>
    <property type="match status" value="1"/>
</dbReference>
<dbReference type="InterPro" id="IPR001753">
    <property type="entry name" value="Enoyl-CoA_hydra/iso"/>
</dbReference>
<evidence type="ECO:0000313" key="4">
    <source>
        <dbReference type="EMBL" id="ARP99774.1"/>
    </source>
</evidence>
<reference evidence="4 5" key="1">
    <citation type="submission" date="2017-05" db="EMBL/GenBank/DDBJ databases">
        <title>Full genome sequence of Pseudorhodoplanes sinuspersici.</title>
        <authorList>
            <person name="Dastgheib S.M.M."/>
            <person name="Shavandi M."/>
            <person name="Tirandaz H."/>
        </authorList>
    </citation>
    <scope>NUCLEOTIDE SEQUENCE [LARGE SCALE GENOMIC DNA]</scope>
    <source>
        <strain evidence="4 5">RIPI110</strain>
    </source>
</reference>
<dbReference type="Pfam" id="PF00378">
    <property type="entry name" value="ECH_1"/>
    <property type="match status" value="1"/>
</dbReference>
<dbReference type="InterPro" id="IPR018376">
    <property type="entry name" value="Enoyl-CoA_hyd/isom_CS"/>
</dbReference>
<dbReference type="GO" id="GO:0016836">
    <property type="term" value="F:hydro-lyase activity"/>
    <property type="evidence" value="ECO:0007669"/>
    <property type="project" value="UniProtKB-ARBA"/>
</dbReference>
<evidence type="ECO:0000256" key="2">
    <source>
        <dbReference type="ARBA" id="ARBA00023239"/>
    </source>
</evidence>
<dbReference type="Gene3D" id="3.90.226.10">
    <property type="entry name" value="2-enoyl-CoA Hydratase, Chain A, domain 1"/>
    <property type="match status" value="1"/>
</dbReference>
<dbReference type="NCBIfam" id="NF005073">
    <property type="entry name" value="PRK06495.1"/>
    <property type="match status" value="1"/>
</dbReference>
<keyword evidence="5" id="KW-1185">Reference proteome</keyword>
<evidence type="ECO:0000313" key="5">
    <source>
        <dbReference type="Proteomes" id="UP000194137"/>
    </source>
</evidence>
<dbReference type="STRING" id="1235591.CAK95_12255"/>
<gene>
    <name evidence="4" type="ORF">CAK95_12255</name>
</gene>
<organism evidence="4 5">
    <name type="scientific">Pseudorhodoplanes sinuspersici</name>
    <dbReference type="NCBI Taxonomy" id="1235591"/>
    <lineage>
        <taxon>Bacteria</taxon>
        <taxon>Pseudomonadati</taxon>
        <taxon>Pseudomonadota</taxon>
        <taxon>Alphaproteobacteria</taxon>
        <taxon>Hyphomicrobiales</taxon>
        <taxon>Pseudorhodoplanes</taxon>
    </lineage>
</organism>
<dbReference type="OrthoDB" id="5730382at2"/>
<name>A0A1W6ZSQ9_9HYPH</name>
<dbReference type="KEGG" id="psin:CAK95_12255"/>
<dbReference type="PANTHER" id="PTHR11941">
    <property type="entry name" value="ENOYL-COA HYDRATASE-RELATED"/>
    <property type="match status" value="1"/>
</dbReference>
<dbReference type="InterPro" id="IPR029045">
    <property type="entry name" value="ClpP/crotonase-like_dom_sf"/>
</dbReference>
<sequence>MPFQNFKVEVADFIAIVTFDRPPVNAQNREAREEAITVFDQLSDRDDVRVVVLTGAGKTFSAGADVKERVGMVQEPGDYLRHNRLTREFFYAVADCTKPVIAAVNGPAIGAGLALMLACDIMLMSDTAYGVMPEVDVGLSGGQSFIMEHLSKSKARWMYFTGAKVPAQEFYRLGIVEQILPTEALLPAALDIARIIAAKSPVAVQAAKRGFNTVAEMPVREGYRYEQSITVALSHSEDAREAQRAFVEKRKPVFTGR</sequence>
<dbReference type="FunFam" id="1.10.12.10:FF:000001">
    <property type="entry name" value="Probable enoyl-CoA hydratase, mitochondrial"/>
    <property type="match status" value="1"/>
</dbReference>
<proteinExistence type="inferred from homology"/>
<dbReference type="EMBL" id="CP021112">
    <property type="protein sequence ID" value="ARP99774.1"/>
    <property type="molecule type" value="Genomic_DNA"/>
</dbReference>